<dbReference type="Proteomes" id="UP000198211">
    <property type="component" value="Unassembled WGS sequence"/>
</dbReference>
<gene>
    <name evidence="2" type="ORF">PHMEG_00024686</name>
</gene>
<evidence type="ECO:0000313" key="3">
    <source>
        <dbReference type="Proteomes" id="UP000198211"/>
    </source>
</evidence>
<keyword evidence="3" id="KW-1185">Reference proteome</keyword>
<comment type="caution">
    <text evidence="2">The sequence shown here is derived from an EMBL/GenBank/DDBJ whole genome shotgun (WGS) entry which is preliminary data.</text>
</comment>
<accession>A0A225VDH2</accession>
<feature type="compositionally biased region" description="Polar residues" evidence="1">
    <location>
        <begin position="36"/>
        <end position="52"/>
    </location>
</feature>
<dbReference type="OrthoDB" id="129499at2759"/>
<reference evidence="3" key="1">
    <citation type="submission" date="2017-03" db="EMBL/GenBank/DDBJ databases">
        <title>Phytopthora megakarya and P. palmivora, two closely related causual agents of cacao black pod achieved similar genome size and gene model numbers by different mechanisms.</title>
        <authorList>
            <person name="Ali S."/>
            <person name="Shao J."/>
            <person name="Larry D.J."/>
            <person name="Kronmiller B."/>
            <person name="Shen D."/>
            <person name="Strem M.D."/>
            <person name="Melnick R.L."/>
            <person name="Guiltinan M.J."/>
            <person name="Tyler B.M."/>
            <person name="Meinhardt L.W."/>
            <person name="Bailey B.A."/>
        </authorList>
    </citation>
    <scope>NUCLEOTIDE SEQUENCE [LARGE SCALE GENOMIC DNA]</scope>
    <source>
        <strain evidence="3">zdho120</strain>
    </source>
</reference>
<evidence type="ECO:0000256" key="1">
    <source>
        <dbReference type="SAM" id="MobiDB-lite"/>
    </source>
</evidence>
<dbReference type="EMBL" id="NBNE01005446">
    <property type="protein sequence ID" value="OWZ03561.1"/>
    <property type="molecule type" value="Genomic_DNA"/>
</dbReference>
<organism evidence="2 3">
    <name type="scientific">Phytophthora megakarya</name>
    <dbReference type="NCBI Taxonomy" id="4795"/>
    <lineage>
        <taxon>Eukaryota</taxon>
        <taxon>Sar</taxon>
        <taxon>Stramenopiles</taxon>
        <taxon>Oomycota</taxon>
        <taxon>Peronosporomycetes</taxon>
        <taxon>Peronosporales</taxon>
        <taxon>Peronosporaceae</taxon>
        <taxon>Phytophthora</taxon>
    </lineage>
</organism>
<dbReference type="AlphaFoldDB" id="A0A225VDH2"/>
<proteinExistence type="predicted"/>
<protein>
    <submittedName>
        <fullName evidence="2">Uncharacterized protein</fullName>
    </submittedName>
</protein>
<name>A0A225VDH2_9STRA</name>
<feature type="region of interest" description="Disordered" evidence="1">
    <location>
        <begin position="26"/>
        <end position="60"/>
    </location>
</feature>
<evidence type="ECO:0000313" key="2">
    <source>
        <dbReference type="EMBL" id="OWZ03561.1"/>
    </source>
</evidence>
<sequence length="204" mass="23325">MPEVLNDEDWQVLAEAFALIDSYDDVTSEEGGCSDGPTSKISGQAKENGQRVNSKKKSAPLHSITAAVAPKKKRIRRAETSSTAFQRRKKFELVFLRKEVKTLETQLSNLKLKNQKIWESYLARNKLTGSHTKEFTWCEEVLKQYRKRVEAENLNRELKAVVTRHTDVASAIQTVVQEQDALYVSTSKYYSTSIEKIVLTFRCF</sequence>